<dbReference type="Gene3D" id="3.40.50.300">
    <property type="entry name" value="P-loop containing nucleotide triphosphate hydrolases"/>
    <property type="match status" value="1"/>
</dbReference>
<dbReference type="InterPro" id="IPR027417">
    <property type="entry name" value="P-loop_NTPase"/>
</dbReference>
<keyword evidence="1" id="KW-0547">Nucleotide-binding</keyword>
<evidence type="ECO:0000313" key="4">
    <source>
        <dbReference type="EMBL" id="GAA4820332.1"/>
    </source>
</evidence>
<dbReference type="PANTHER" id="PTHR42794">
    <property type="entry name" value="HEMIN IMPORT ATP-BINDING PROTEIN HMUV"/>
    <property type="match status" value="1"/>
</dbReference>
<sequence length="279" mass="29533">MDLTIEGLTVEASTKTLVRDVGLAAHDGEVVGLVGPNGSGKSTILKCTYRALRPTAGRILLGDADLRGMTMKQSALRLAALSQQSSVEFGFTVDEVVATGRLPHTGLLGRDAADARQVIAGALHTAGAEHLSGRSFLELSGGERQRVLIARALAQQPQVLILDEPTNHLDVKHQIDVLRRVRELGITVVTALHDLNLAAMFCDRIYVLDEGAIVASGTPRQVVTPPLVRAVFGVAAHVVEHPETGAPQLLYSPDTAYDDTACDDAFPGAVPTVEETTPA</sequence>
<keyword evidence="5" id="KW-1185">Reference proteome</keyword>
<dbReference type="RefSeq" id="WP_200175790.1">
    <property type="nucleotide sequence ID" value="NZ_BAABKQ010000001.1"/>
</dbReference>
<dbReference type="InterPro" id="IPR017871">
    <property type="entry name" value="ABC_transporter-like_CS"/>
</dbReference>
<name>A0ABP9D2E0_9ACTN</name>
<comment type="caution">
    <text evidence="4">The sequence shown here is derived from an EMBL/GenBank/DDBJ whole genome shotgun (WGS) entry which is preliminary data.</text>
</comment>
<dbReference type="Proteomes" id="UP001500839">
    <property type="component" value="Unassembled WGS sequence"/>
</dbReference>
<gene>
    <name evidence="4" type="ORF">GCM10023353_30200</name>
</gene>
<dbReference type="SUPFAM" id="SSF52540">
    <property type="entry name" value="P-loop containing nucleoside triphosphate hydrolases"/>
    <property type="match status" value="1"/>
</dbReference>
<dbReference type="GO" id="GO:0005524">
    <property type="term" value="F:ATP binding"/>
    <property type="evidence" value="ECO:0007669"/>
    <property type="project" value="UniProtKB-KW"/>
</dbReference>
<keyword evidence="2 4" id="KW-0067">ATP-binding</keyword>
<organism evidence="4 5">
    <name type="scientific">Tomitella cavernea</name>
    <dbReference type="NCBI Taxonomy" id="1387982"/>
    <lineage>
        <taxon>Bacteria</taxon>
        <taxon>Bacillati</taxon>
        <taxon>Actinomycetota</taxon>
        <taxon>Actinomycetes</taxon>
        <taxon>Mycobacteriales</taxon>
        <taxon>Tomitella</taxon>
    </lineage>
</organism>
<dbReference type="PROSITE" id="PS00211">
    <property type="entry name" value="ABC_TRANSPORTER_1"/>
    <property type="match status" value="1"/>
</dbReference>
<evidence type="ECO:0000313" key="5">
    <source>
        <dbReference type="Proteomes" id="UP001500839"/>
    </source>
</evidence>
<accession>A0ABP9D2E0</accession>
<dbReference type="InterPro" id="IPR003593">
    <property type="entry name" value="AAA+_ATPase"/>
</dbReference>
<dbReference type="SMART" id="SM00382">
    <property type="entry name" value="AAA"/>
    <property type="match status" value="1"/>
</dbReference>
<protein>
    <submittedName>
        <fullName evidence="4">ABC transporter ATP-binding protein</fullName>
    </submittedName>
</protein>
<reference evidence="5" key="1">
    <citation type="journal article" date="2019" name="Int. J. Syst. Evol. Microbiol.">
        <title>The Global Catalogue of Microorganisms (GCM) 10K type strain sequencing project: providing services to taxonomists for standard genome sequencing and annotation.</title>
        <authorList>
            <consortium name="The Broad Institute Genomics Platform"/>
            <consortium name="The Broad Institute Genome Sequencing Center for Infectious Disease"/>
            <person name="Wu L."/>
            <person name="Ma J."/>
        </authorList>
    </citation>
    <scope>NUCLEOTIDE SEQUENCE [LARGE SCALE GENOMIC DNA]</scope>
    <source>
        <strain evidence="5">JCM 18542</strain>
    </source>
</reference>
<dbReference type="InterPro" id="IPR003439">
    <property type="entry name" value="ABC_transporter-like_ATP-bd"/>
</dbReference>
<dbReference type="PROSITE" id="PS50893">
    <property type="entry name" value="ABC_TRANSPORTER_2"/>
    <property type="match status" value="1"/>
</dbReference>
<dbReference type="EMBL" id="BAABKQ010000001">
    <property type="protein sequence ID" value="GAA4820332.1"/>
    <property type="molecule type" value="Genomic_DNA"/>
</dbReference>
<evidence type="ECO:0000256" key="1">
    <source>
        <dbReference type="ARBA" id="ARBA00022741"/>
    </source>
</evidence>
<feature type="domain" description="ABC transporter" evidence="3">
    <location>
        <begin position="3"/>
        <end position="235"/>
    </location>
</feature>
<dbReference type="CDD" id="cd03214">
    <property type="entry name" value="ABC_Iron-Siderophores_B12_Hemin"/>
    <property type="match status" value="1"/>
</dbReference>
<evidence type="ECO:0000259" key="3">
    <source>
        <dbReference type="PROSITE" id="PS50893"/>
    </source>
</evidence>
<dbReference type="PANTHER" id="PTHR42794:SF2">
    <property type="entry name" value="ABC TRANSPORTER ATP-BINDING PROTEIN"/>
    <property type="match status" value="1"/>
</dbReference>
<evidence type="ECO:0000256" key="2">
    <source>
        <dbReference type="ARBA" id="ARBA00022840"/>
    </source>
</evidence>
<proteinExistence type="predicted"/>
<dbReference type="Pfam" id="PF00005">
    <property type="entry name" value="ABC_tran"/>
    <property type="match status" value="1"/>
</dbReference>